<evidence type="ECO:0000313" key="2">
    <source>
        <dbReference type="EMBL" id="GIY52070.1"/>
    </source>
</evidence>
<keyword evidence="1" id="KW-1133">Transmembrane helix</keyword>
<comment type="caution">
    <text evidence="2">The sequence shown here is derived from an EMBL/GenBank/DDBJ whole genome shotgun (WGS) entry which is preliminary data.</text>
</comment>
<feature type="transmembrane region" description="Helical" evidence="1">
    <location>
        <begin position="42"/>
        <end position="63"/>
    </location>
</feature>
<dbReference type="EMBL" id="BPLR01012191">
    <property type="protein sequence ID" value="GIY52070.1"/>
    <property type="molecule type" value="Genomic_DNA"/>
</dbReference>
<keyword evidence="3" id="KW-1185">Reference proteome</keyword>
<keyword evidence="1" id="KW-0472">Membrane</keyword>
<sequence>MANLINAGKNQLQKPVYHAFFIFLFSADAILLSSSVQQSAHSILPIPVQGVFSFTVSVGLFQLGRVRWLVDSRPALVSLPP</sequence>
<organism evidence="2 3">
    <name type="scientific">Caerostris extrusa</name>
    <name type="common">Bark spider</name>
    <name type="synonym">Caerostris bankana</name>
    <dbReference type="NCBI Taxonomy" id="172846"/>
    <lineage>
        <taxon>Eukaryota</taxon>
        <taxon>Metazoa</taxon>
        <taxon>Ecdysozoa</taxon>
        <taxon>Arthropoda</taxon>
        <taxon>Chelicerata</taxon>
        <taxon>Arachnida</taxon>
        <taxon>Araneae</taxon>
        <taxon>Araneomorphae</taxon>
        <taxon>Entelegynae</taxon>
        <taxon>Araneoidea</taxon>
        <taxon>Araneidae</taxon>
        <taxon>Caerostris</taxon>
    </lineage>
</organism>
<reference evidence="2 3" key="1">
    <citation type="submission" date="2021-06" db="EMBL/GenBank/DDBJ databases">
        <title>Caerostris extrusa draft genome.</title>
        <authorList>
            <person name="Kono N."/>
            <person name="Arakawa K."/>
        </authorList>
    </citation>
    <scope>NUCLEOTIDE SEQUENCE [LARGE SCALE GENOMIC DNA]</scope>
</reference>
<dbReference type="Proteomes" id="UP001054945">
    <property type="component" value="Unassembled WGS sequence"/>
</dbReference>
<keyword evidence="1" id="KW-0812">Transmembrane</keyword>
<accession>A0AAV4U2X2</accession>
<evidence type="ECO:0000313" key="3">
    <source>
        <dbReference type="Proteomes" id="UP001054945"/>
    </source>
</evidence>
<evidence type="ECO:0000256" key="1">
    <source>
        <dbReference type="SAM" id="Phobius"/>
    </source>
</evidence>
<dbReference type="AlphaFoldDB" id="A0AAV4U2X2"/>
<feature type="transmembrane region" description="Helical" evidence="1">
    <location>
        <begin position="16"/>
        <end position="36"/>
    </location>
</feature>
<gene>
    <name evidence="2" type="ORF">CEXT_627321</name>
</gene>
<name>A0AAV4U2X2_CAEEX</name>
<proteinExistence type="predicted"/>
<protein>
    <submittedName>
        <fullName evidence="2">Uncharacterized protein</fullName>
    </submittedName>
</protein>